<reference evidence="1" key="1">
    <citation type="submission" date="2023-08" db="EMBL/GenBank/DDBJ databases">
        <title>Black Yeasts Isolated from many extreme environments.</title>
        <authorList>
            <person name="Coleine C."/>
            <person name="Stajich J.E."/>
            <person name="Selbmann L."/>
        </authorList>
    </citation>
    <scope>NUCLEOTIDE SEQUENCE</scope>
    <source>
        <strain evidence="1">CCFEE 5401</strain>
    </source>
</reference>
<dbReference type="Proteomes" id="UP001310890">
    <property type="component" value="Unassembled WGS sequence"/>
</dbReference>
<sequence length="336" mass="35879">MCATNATDCSRAVKAEALTCAPSWNAYYASASHAQSLGPAWAIITSTSTVVYSGTTTIYTSFSTADEVFTRNGFGIQTTFTPIYALGGPGESLWTKTYSSGVQTHTTTRGPTPDLGGTVELFYWPATATGSSNGPTDRSPSTVLDGTTLHYPSAYISFQTAYATDSCSTVGSPHTGAIIGLLPQEVSTLVHDGGKVAQSGANQYGPLDYGALTGLPQASLYESQQSCLVAGCLTIYPSFQPTLVVPAQMRKLDPAWMSCGLGLEGFRSHSTSGLGHADGADFSSFADNDCCSNIFAIRNCERDLYYSCASEFDPEYIFIHLFDWLAFHGPWYPNRE</sequence>
<protein>
    <submittedName>
        <fullName evidence="1">Uncharacterized protein</fullName>
    </submittedName>
</protein>
<organism evidence="1 2">
    <name type="scientific">Meristemomyces frigidus</name>
    <dbReference type="NCBI Taxonomy" id="1508187"/>
    <lineage>
        <taxon>Eukaryota</taxon>
        <taxon>Fungi</taxon>
        <taxon>Dikarya</taxon>
        <taxon>Ascomycota</taxon>
        <taxon>Pezizomycotina</taxon>
        <taxon>Dothideomycetes</taxon>
        <taxon>Dothideomycetidae</taxon>
        <taxon>Mycosphaerellales</taxon>
        <taxon>Teratosphaeriaceae</taxon>
        <taxon>Meristemomyces</taxon>
    </lineage>
</organism>
<evidence type="ECO:0000313" key="1">
    <source>
        <dbReference type="EMBL" id="KAK5112444.1"/>
    </source>
</evidence>
<name>A0AAN7THR5_9PEZI</name>
<proteinExistence type="predicted"/>
<dbReference type="EMBL" id="JAVRRL010000030">
    <property type="protein sequence ID" value="KAK5112444.1"/>
    <property type="molecule type" value="Genomic_DNA"/>
</dbReference>
<gene>
    <name evidence="1" type="ORF">LTR62_004200</name>
</gene>
<accession>A0AAN7THR5</accession>
<dbReference type="AlphaFoldDB" id="A0AAN7THR5"/>
<comment type="caution">
    <text evidence="1">The sequence shown here is derived from an EMBL/GenBank/DDBJ whole genome shotgun (WGS) entry which is preliminary data.</text>
</comment>
<evidence type="ECO:0000313" key="2">
    <source>
        <dbReference type="Proteomes" id="UP001310890"/>
    </source>
</evidence>